<evidence type="ECO:0000313" key="3">
    <source>
        <dbReference type="Proteomes" id="UP000647017"/>
    </source>
</evidence>
<gene>
    <name evidence="2" type="ORF">Van01_50510</name>
</gene>
<accession>A0ABQ4I1R1</accession>
<feature type="region of interest" description="Disordered" evidence="1">
    <location>
        <begin position="19"/>
        <end position="59"/>
    </location>
</feature>
<sequence>MTGLPLRAYTGNHRALCGRHPARLHPADGTPAEAGTKPPAPGTSVTAPACATPPGGHAGVTRSAKLADAVPVTQLTWTSAQHIAADVPERHRHA</sequence>
<dbReference type="EMBL" id="BOOZ01000039">
    <property type="protein sequence ID" value="GIJ11837.1"/>
    <property type="molecule type" value="Genomic_DNA"/>
</dbReference>
<protein>
    <submittedName>
        <fullName evidence="2">Uncharacterized protein</fullName>
    </submittedName>
</protein>
<evidence type="ECO:0000313" key="2">
    <source>
        <dbReference type="EMBL" id="GIJ11837.1"/>
    </source>
</evidence>
<reference evidence="2 3" key="1">
    <citation type="submission" date="2021-01" db="EMBL/GenBank/DDBJ databases">
        <title>Whole genome shotgun sequence of Verrucosispora andamanensis NBRC 109075.</title>
        <authorList>
            <person name="Komaki H."/>
            <person name="Tamura T."/>
        </authorList>
    </citation>
    <scope>NUCLEOTIDE SEQUENCE [LARGE SCALE GENOMIC DNA]</scope>
    <source>
        <strain evidence="2 3">NBRC 109075</strain>
    </source>
</reference>
<organism evidence="2 3">
    <name type="scientific">Micromonospora andamanensis</name>
    <dbReference type="NCBI Taxonomy" id="1287068"/>
    <lineage>
        <taxon>Bacteria</taxon>
        <taxon>Bacillati</taxon>
        <taxon>Actinomycetota</taxon>
        <taxon>Actinomycetes</taxon>
        <taxon>Micromonosporales</taxon>
        <taxon>Micromonosporaceae</taxon>
        <taxon>Micromonospora</taxon>
    </lineage>
</organism>
<proteinExistence type="predicted"/>
<keyword evidence="3" id="KW-1185">Reference proteome</keyword>
<evidence type="ECO:0000256" key="1">
    <source>
        <dbReference type="SAM" id="MobiDB-lite"/>
    </source>
</evidence>
<name>A0ABQ4I1R1_9ACTN</name>
<dbReference type="Proteomes" id="UP000647017">
    <property type="component" value="Unassembled WGS sequence"/>
</dbReference>
<comment type="caution">
    <text evidence="2">The sequence shown here is derived from an EMBL/GenBank/DDBJ whole genome shotgun (WGS) entry which is preliminary data.</text>
</comment>